<dbReference type="Proteomes" id="UP000823821">
    <property type="component" value="Unassembled WGS sequence"/>
</dbReference>
<sequence>MTPAPAAAPEAAAEPLEPLDAEQPELSPEQVQAIISGANRTHAEGLGDAWAVVLGRNPAALMPQVVATVLQEGGTRPAWQWKRGGKEYVLMAWPREQSLRASVLMRAEEEGGQLKPCDAVPLLEGQPNDLTVDSVHPWQNGTGADVAVTMIEGKNPMWFYDPLYLRDKDDLTPGITHTFTLAGLCLAVRKALLDDVTITQGPQYEAYAADWLAAHPGAGRLDVPPLKVSMKGRRMIMPGRRFCEYQLRGEVEEVRQGNLENMPVTLLYLRFPFEQREPMLLPVYATKMVLGEYEPKAGDEIDAYVWLQGRVIDFDPLAEDAVEEEPAAPAQ</sequence>
<reference evidence="2" key="1">
    <citation type="journal article" date="2021" name="PeerJ">
        <title>Extensive microbial diversity within the chicken gut microbiome revealed by metagenomics and culture.</title>
        <authorList>
            <person name="Gilroy R."/>
            <person name="Ravi A."/>
            <person name="Getino M."/>
            <person name="Pursley I."/>
            <person name="Horton D.L."/>
            <person name="Alikhan N.F."/>
            <person name="Baker D."/>
            <person name="Gharbi K."/>
            <person name="Hall N."/>
            <person name="Watson M."/>
            <person name="Adriaenssens E.M."/>
            <person name="Foster-Nyarko E."/>
            <person name="Jarju S."/>
            <person name="Secka A."/>
            <person name="Antonio M."/>
            <person name="Oren A."/>
            <person name="Chaudhuri R.R."/>
            <person name="La Ragione R."/>
            <person name="Hildebrand F."/>
            <person name="Pallen M.J."/>
        </authorList>
    </citation>
    <scope>NUCLEOTIDE SEQUENCE</scope>
    <source>
        <strain evidence="2">5032</strain>
    </source>
</reference>
<dbReference type="AlphaFoldDB" id="A0A9D2KP17"/>
<name>A0A9D2KP17_9BACT</name>
<feature type="region of interest" description="Disordered" evidence="1">
    <location>
        <begin position="1"/>
        <end position="27"/>
    </location>
</feature>
<proteinExistence type="predicted"/>
<comment type="caution">
    <text evidence="2">The sequence shown here is derived from an EMBL/GenBank/DDBJ whole genome shotgun (WGS) entry which is preliminary data.</text>
</comment>
<gene>
    <name evidence="2" type="ORF">H9784_01740</name>
</gene>
<reference evidence="2" key="2">
    <citation type="submission" date="2021-04" db="EMBL/GenBank/DDBJ databases">
        <authorList>
            <person name="Gilroy R."/>
        </authorList>
    </citation>
    <scope>NUCLEOTIDE SEQUENCE</scope>
    <source>
        <strain evidence="2">5032</strain>
    </source>
</reference>
<evidence type="ECO:0000256" key="1">
    <source>
        <dbReference type="SAM" id="MobiDB-lite"/>
    </source>
</evidence>
<dbReference type="EMBL" id="DWZD01000012">
    <property type="protein sequence ID" value="HJA78282.1"/>
    <property type="molecule type" value="Genomic_DNA"/>
</dbReference>
<feature type="compositionally biased region" description="Low complexity" evidence="1">
    <location>
        <begin position="1"/>
        <end position="16"/>
    </location>
</feature>
<protein>
    <submittedName>
        <fullName evidence="2">Uncharacterized protein</fullName>
    </submittedName>
</protein>
<accession>A0A9D2KP17</accession>
<organism evidence="2 3">
    <name type="scientific">Candidatus Desulfovibrio intestinavium</name>
    <dbReference type="NCBI Taxonomy" id="2838534"/>
    <lineage>
        <taxon>Bacteria</taxon>
        <taxon>Pseudomonadati</taxon>
        <taxon>Thermodesulfobacteriota</taxon>
        <taxon>Desulfovibrionia</taxon>
        <taxon>Desulfovibrionales</taxon>
        <taxon>Desulfovibrionaceae</taxon>
        <taxon>Desulfovibrio</taxon>
    </lineage>
</organism>
<evidence type="ECO:0000313" key="2">
    <source>
        <dbReference type="EMBL" id="HJA78282.1"/>
    </source>
</evidence>
<evidence type="ECO:0000313" key="3">
    <source>
        <dbReference type="Proteomes" id="UP000823821"/>
    </source>
</evidence>